<name>A0A0S2SMT7_9GAMM</name>
<evidence type="ECO:0000256" key="3">
    <source>
        <dbReference type="ARBA" id="ARBA00004964"/>
    </source>
</evidence>
<comment type="catalytic activity">
    <reaction evidence="1 10">
        <text>Transfers a segment of a (1-&gt;4)-alpha-D-glucan chain to a primary hydroxy group in a similar glucan chain.</text>
        <dbReference type="EC" id="2.4.1.18"/>
    </reaction>
</comment>
<dbReference type="EMBL" id="CP013067">
    <property type="protein sequence ID" value="ALP42988.1"/>
    <property type="molecule type" value="Genomic_DNA"/>
</dbReference>
<dbReference type="FunFam" id="2.60.40.1180:FF:000002">
    <property type="entry name" value="1,4-alpha-glucan branching enzyme GlgB"/>
    <property type="match status" value="1"/>
</dbReference>
<feature type="active site" description="Nucleophile" evidence="10 11">
    <location>
        <position position="404"/>
    </location>
</feature>
<dbReference type="PANTHER" id="PTHR43651">
    <property type="entry name" value="1,4-ALPHA-GLUCAN-BRANCHING ENZYME"/>
    <property type="match status" value="1"/>
</dbReference>
<evidence type="ECO:0000256" key="2">
    <source>
        <dbReference type="ARBA" id="ARBA00002953"/>
    </source>
</evidence>
<dbReference type="PANTHER" id="PTHR43651:SF3">
    <property type="entry name" value="1,4-ALPHA-GLUCAN-BRANCHING ENZYME"/>
    <property type="match status" value="1"/>
</dbReference>
<dbReference type="KEGG" id="asr:WL1483_3569"/>
<dbReference type="InterPro" id="IPR014756">
    <property type="entry name" value="Ig_E-set"/>
</dbReference>
<keyword evidence="5 10" id="KW-0321">Glycogen metabolism</keyword>
<keyword evidence="6 10" id="KW-0328">Glycosyltransferase</keyword>
<dbReference type="Pfam" id="PF02922">
    <property type="entry name" value="CBM_48"/>
    <property type="match status" value="1"/>
</dbReference>
<dbReference type="InterPro" id="IPR037439">
    <property type="entry name" value="Branching_enzy"/>
</dbReference>
<dbReference type="EC" id="2.4.1.18" evidence="10"/>
<dbReference type="InterPro" id="IPR013783">
    <property type="entry name" value="Ig-like_fold"/>
</dbReference>
<keyword evidence="9 10" id="KW-0119">Carbohydrate metabolism</keyword>
<dbReference type="InterPro" id="IPR013780">
    <property type="entry name" value="Glyco_hydro_b"/>
</dbReference>
<evidence type="ECO:0000256" key="7">
    <source>
        <dbReference type="ARBA" id="ARBA00022679"/>
    </source>
</evidence>
<dbReference type="SUPFAM" id="SSF81296">
    <property type="entry name" value="E set domains"/>
    <property type="match status" value="2"/>
</dbReference>
<protein>
    <recommendedName>
        <fullName evidence="10">1,4-alpha-glucan branching enzyme GlgB</fullName>
        <ecNumber evidence="10">2.4.1.18</ecNumber>
    </recommendedName>
    <alternativeName>
        <fullName evidence="10">1,4-alpha-D-glucan:1,4-alpha-D-glucan 6-glucosyl-transferase</fullName>
    </alternativeName>
    <alternativeName>
        <fullName evidence="10">Alpha-(1-&gt;4)-glucan branching enzyme</fullName>
    </alternativeName>
    <alternativeName>
        <fullName evidence="10">Glycogen branching enzyme</fullName>
        <shortName evidence="10">BE</shortName>
    </alternativeName>
</protein>
<evidence type="ECO:0000313" key="13">
    <source>
        <dbReference type="EMBL" id="ALP42988.1"/>
    </source>
</evidence>
<comment type="similarity">
    <text evidence="4 10">Belongs to the glycosyl hydrolase 13 family. GlgB subfamily.</text>
</comment>
<dbReference type="InterPro" id="IPR006048">
    <property type="entry name" value="A-amylase/branching_C"/>
</dbReference>
<keyword evidence="8 10" id="KW-0320">Glycogen biosynthesis</keyword>
<evidence type="ECO:0000313" key="14">
    <source>
        <dbReference type="Proteomes" id="UP000058114"/>
    </source>
</evidence>
<evidence type="ECO:0000256" key="8">
    <source>
        <dbReference type="ARBA" id="ARBA00023056"/>
    </source>
</evidence>
<evidence type="ECO:0000256" key="6">
    <source>
        <dbReference type="ARBA" id="ARBA00022676"/>
    </source>
</evidence>
<dbReference type="HAMAP" id="MF_00685">
    <property type="entry name" value="GlgB"/>
    <property type="match status" value="1"/>
</dbReference>
<dbReference type="GO" id="GO:0003844">
    <property type="term" value="F:1,4-alpha-glucan branching enzyme activity"/>
    <property type="evidence" value="ECO:0007669"/>
    <property type="project" value="UniProtKB-UniRule"/>
</dbReference>
<evidence type="ECO:0000256" key="5">
    <source>
        <dbReference type="ARBA" id="ARBA00022600"/>
    </source>
</evidence>
<dbReference type="SUPFAM" id="SSF51011">
    <property type="entry name" value="Glycosyl hydrolase domain"/>
    <property type="match status" value="1"/>
</dbReference>
<dbReference type="Gene3D" id="2.60.40.10">
    <property type="entry name" value="Immunoglobulins"/>
    <property type="match status" value="2"/>
</dbReference>
<reference evidence="14" key="1">
    <citation type="submission" date="2015-10" db="EMBL/GenBank/DDBJ databases">
        <title>Complete Genome Sequence of Aeromonas schubertii strain WL1483.</title>
        <authorList>
            <person name="Liu L."/>
        </authorList>
    </citation>
    <scope>NUCLEOTIDE SEQUENCE [LARGE SCALE GENOMIC DNA]</scope>
    <source>
        <strain evidence="14">WL1483</strain>
    </source>
</reference>
<reference evidence="13 14" key="2">
    <citation type="journal article" date="2016" name="Genome Announc.">
        <title>Complete Genome Sequence of the Highly Virulent Aeromonas schubertii Strain WL1483, Isolated from Diseased Snakehead Fish (Channa argus) in China.</title>
        <authorList>
            <person name="Liu L."/>
            <person name="Li N."/>
            <person name="Zhang D."/>
            <person name="Fu X."/>
            <person name="Shi C."/>
            <person name="Lin Q."/>
            <person name="Hao G."/>
        </authorList>
    </citation>
    <scope>NUCLEOTIDE SEQUENCE [LARGE SCALE GENOMIC DNA]</scope>
    <source>
        <strain evidence="13 14">WL1483</strain>
    </source>
</reference>
<dbReference type="Pfam" id="PF22019">
    <property type="entry name" value="GlgB_N"/>
    <property type="match status" value="1"/>
</dbReference>
<feature type="domain" description="Glycosyl hydrolase family 13 catalytic" evidence="12">
    <location>
        <begin position="247"/>
        <end position="601"/>
    </location>
</feature>
<dbReference type="InterPro" id="IPR054169">
    <property type="entry name" value="GlgB_N"/>
</dbReference>
<comment type="pathway">
    <text evidence="3 10">Glycan biosynthesis; glycogen biosynthesis.</text>
</comment>
<dbReference type="PATRIC" id="fig|652.5.peg.3275"/>
<dbReference type="NCBIfam" id="NF003811">
    <property type="entry name" value="PRK05402.1"/>
    <property type="match status" value="1"/>
</dbReference>
<comment type="subunit">
    <text evidence="10">Monomer.</text>
</comment>
<accession>A0A0S2SMT7</accession>
<dbReference type="SMART" id="SM00642">
    <property type="entry name" value="Aamy"/>
    <property type="match status" value="1"/>
</dbReference>
<dbReference type="GO" id="GO:0005978">
    <property type="term" value="P:glycogen biosynthetic process"/>
    <property type="evidence" value="ECO:0007669"/>
    <property type="project" value="UniProtKB-UniRule"/>
</dbReference>
<evidence type="ECO:0000256" key="9">
    <source>
        <dbReference type="ARBA" id="ARBA00023277"/>
    </source>
</evidence>
<dbReference type="NCBIfam" id="NF008967">
    <property type="entry name" value="PRK12313.1"/>
    <property type="match status" value="1"/>
</dbReference>
<dbReference type="CDD" id="cd02855">
    <property type="entry name" value="E_set_GBE_prok_N"/>
    <property type="match status" value="1"/>
</dbReference>
<sequence>MPVERLASAACPHPFSHLGLHTNPDGAGLKLTLWQPDASEIRVKDLKSGKWIATLTPEKPGLFETVFTHRKLFFPYLLELHYPDGSCIERLDPYQFQAAAFDGINELTQAPEHLYHTLGAQLRTVTHFERQVEGVRFAVYAPSATSVSLIGDFNLWDGRRHPMERTLCGHWVLFVPGLKAGERYKFEIKDPAGQRLPHKSDPVGFYSEQYPSFASVVYDHDQYQWQDADWQESQRNDKREQPLSIYELHAGSWKRHPNGDSLSWRELAVELVDYVREMGYTHIELLPVSEHPFTGSWGYQPTGMFAPTSRYGSADDFKHFVDCCHQAGIGVILDWVPAHFPSDAHGLARFDGTPLYEYEDPRRGWHPDWNSYIYDFGRDTVRQFLVASALFWLDKFHIDGLRVDAVASMLYLDYSRNEGEWVPNVDGGNHNYEAISLLKWVNEEVYGKYPHAMTIAEESTAFAGVSRPTFLGGLGFGFKWNMGWMHDTLTYMQKAPVHRRYHHNDMTFSMIYHYDENFILSLSHDEVVHGKHSMLYKMPGDEWQQAANLRAYMGYMYAHPGKKLNFMGTELAQGNEWNHDAQLAWHLLQYPKHAGQQALIRDLNRLYRQAPALYRGDYEQGGFRWLDHQDADESVFAMLRTDPQGESSLVCVSSFTPVPRAQYRVGVPHAGAWVVALNTDSEYYWGSNYDVGGLRFETEPTPWQGMAHSIVLNLPPLSTLFLKQES</sequence>
<gene>
    <name evidence="10 13" type="primary">glgB</name>
    <name evidence="13" type="ORF">WL1483_3569</name>
</gene>
<dbReference type="InterPro" id="IPR006407">
    <property type="entry name" value="GlgB"/>
</dbReference>
<comment type="function">
    <text evidence="2 10">Catalyzes the formation of the alpha-1,6-glucosidic linkages in glycogen by scission of a 1,4-alpha-linked oligosaccharide from growing alpha-1,4-glucan chains and the subsequent attachment of the oligosaccharide to the alpha-1,6 position.</text>
</comment>
<dbReference type="AlphaFoldDB" id="A0A0S2SMT7"/>
<dbReference type="InterPro" id="IPR004193">
    <property type="entry name" value="Glyco_hydro_13_N"/>
</dbReference>
<dbReference type="Pfam" id="PF02806">
    <property type="entry name" value="Alpha-amylase_C"/>
    <property type="match status" value="1"/>
</dbReference>
<dbReference type="Gene3D" id="2.60.40.1180">
    <property type="entry name" value="Golgi alpha-mannosidase II"/>
    <property type="match status" value="1"/>
</dbReference>
<evidence type="ECO:0000256" key="10">
    <source>
        <dbReference type="HAMAP-Rule" id="MF_00685"/>
    </source>
</evidence>
<dbReference type="Proteomes" id="UP000058114">
    <property type="component" value="Chromosome"/>
</dbReference>
<evidence type="ECO:0000256" key="11">
    <source>
        <dbReference type="PIRSR" id="PIRSR000463-1"/>
    </source>
</evidence>
<dbReference type="GO" id="GO:0005829">
    <property type="term" value="C:cytosol"/>
    <property type="evidence" value="ECO:0007669"/>
    <property type="project" value="TreeGrafter"/>
</dbReference>
<evidence type="ECO:0000259" key="12">
    <source>
        <dbReference type="SMART" id="SM00642"/>
    </source>
</evidence>
<dbReference type="FunFam" id="3.20.20.80:FF:000003">
    <property type="entry name" value="1,4-alpha-glucan branching enzyme GlgB"/>
    <property type="match status" value="1"/>
</dbReference>
<dbReference type="PIRSF" id="PIRSF000463">
    <property type="entry name" value="GlgB"/>
    <property type="match status" value="1"/>
</dbReference>
<dbReference type="Pfam" id="PF00128">
    <property type="entry name" value="Alpha-amylase"/>
    <property type="match status" value="1"/>
</dbReference>
<dbReference type="InterPro" id="IPR006047">
    <property type="entry name" value="GH13_cat_dom"/>
</dbReference>
<dbReference type="GO" id="GO:0004553">
    <property type="term" value="F:hydrolase activity, hydrolyzing O-glycosyl compounds"/>
    <property type="evidence" value="ECO:0007669"/>
    <property type="project" value="InterPro"/>
</dbReference>
<dbReference type="RefSeq" id="WP_060587153.1">
    <property type="nucleotide sequence ID" value="NZ_CP013067.1"/>
</dbReference>
<evidence type="ECO:0000256" key="4">
    <source>
        <dbReference type="ARBA" id="ARBA00009000"/>
    </source>
</evidence>
<proteinExistence type="inferred from homology"/>
<dbReference type="InterPro" id="IPR017853">
    <property type="entry name" value="GH"/>
</dbReference>
<dbReference type="InterPro" id="IPR044143">
    <property type="entry name" value="GlgB_N_E_set_prok"/>
</dbReference>
<evidence type="ECO:0000256" key="1">
    <source>
        <dbReference type="ARBA" id="ARBA00000826"/>
    </source>
</evidence>
<dbReference type="Gene3D" id="3.20.20.80">
    <property type="entry name" value="Glycosidases"/>
    <property type="match status" value="1"/>
</dbReference>
<organism evidence="13 14">
    <name type="scientific">Aeromonas schubertii</name>
    <dbReference type="NCBI Taxonomy" id="652"/>
    <lineage>
        <taxon>Bacteria</taxon>
        <taxon>Pseudomonadati</taxon>
        <taxon>Pseudomonadota</taxon>
        <taxon>Gammaproteobacteria</taxon>
        <taxon>Aeromonadales</taxon>
        <taxon>Aeromonadaceae</taxon>
        <taxon>Aeromonas</taxon>
    </lineage>
</organism>
<dbReference type="GO" id="GO:0043169">
    <property type="term" value="F:cation binding"/>
    <property type="evidence" value="ECO:0007669"/>
    <property type="project" value="InterPro"/>
</dbReference>
<dbReference type="SUPFAM" id="SSF51445">
    <property type="entry name" value="(Trans)glycosidases"/>
    <property type="match status" value="1"/>
</dbReference>
<dbReference type="NCBIfam" id="TIGR01515">
    <property type="entry name" value="branching_enzym"/>
    <property type="match status" value="1"/>
</dbReference>
<dbReference type="UniPathway" id="UPA00164"/>
<keyword evidence="7 10" id="KW-0808">Transferase</keyword>
<feature type="active site" description="Proton donor" evidence="10 11">
    <location>
        <position position="457"/>
    </location>
</feature>
<dbReference type="CDD" id="cd11322">
    <property type="entry name" value="AmyAc_Glg_BE"/>
    <property type="match status" value="1"/>
</dbReference>